<dbReference type="InterPro" id="IPR011990">
    <property type="entry name" value="TPR-like_helical_dom_sf"/>
</dbReference>
<protein>
    <recommendedName>
        <fullName evidence="4">Tetratricopeptide repeat protein</fullName>
    </recommendedName>
</protein>
<gene>
    <name evidence="2" type="ORF">SOASR030_12610</name>
</gene>
<evidence type="ECO:0000313" key="2">
    <source>
        <dbReference type="EMBL" id="GKX55149.1"/>
    </source>
</evidence>
<feature type="signal peptide" evidence="1">
    <location>
        <begin position="1"/>
        <end position="23"/>
    </location>
</feature>
<evidence type="ECO:0000313" key="3">
    <source>
        <dbReference type="Proteomes" id="UP001058124"/>
    </source>
</evidence>
<organism evidence="2 3">
    <name type="scientific">Leminorella grimontii</name>
    <dbReference type="NCBI Taxonomy" id="82981"/>
    <lineage>
        <taxon>Bacteria</taxon>
        <taxon>Pseudomonadati</taxon>
        <taxon>Pseudomonadota</taxon>
        <taxon>Gammaproteobacteria</taxon>
        <taxon>Enterobacterales</taxon>
        <taxon>Budviciaceae</taxon>
        <taxon>Leminorella</taxon>
    </lineage>
</organism>
<proteinExistence type="predicted"/>
<dbReference type="RefSeq" id="WP_027274084.1">
    <property type="nucleotide sequence ID" value="NZ_BRLH01000002.1"/>
</dbReference>
<dbReference type="SUPFAM" id="SSF48452">
    <property type="entry name" value="TPR-like"/>
    <property type="match status" value="2"/>
</dbReference>
<dbReference type="AlphaFoldDB" id="A0AAV5N0I1"/>
<dbReference type="Pfam" id="PF13424">
    <property type="entry name" value="TPR_12"/>
    <property type="match status" value="1"/>
</dbReference>
<reference evidence="2" key="1">
    <citation type="submission" date="2022-06" db="EMBL/GenBank/DDBJ databases">
        <title>Draft genome sequences of Leminorella grimontii str. JCM5902.</title>
        <authorList>
            <person name="Wakabayashi Y."/>
            <person name="Kojima K."/>
        </authorList>
    </citation>
    <scope>NUCLEOTIDE SEQUENCE</scope>
    <source>
        <strain evidence="2">JCM 5902</strain>
    </source>
</reference>
<keyword evidence="3" id="KW-1185">Reference proteome</keyword>
<sequence>MNAKWLIKLFALPLTLFMGSTGAQETNGTALAELKEIYELVMDPNQMFSISKTLGRLEIIEPTIQTHDTAALGKLLFLRSFVQSKANRDEEALSVGLEALKIDDQTPFLSDEDKEILIHWLTESAKNEGNWQTAVELYERRLPLAGKYDEGQRLGLRSEMAYCLHEAGRYDDARAQNEDILTQGETLYGQGSERLLSVITNLAQNFYMLKQYDRAQALLERRLAIAKAHNEEWDIDDSLFQLGVLAFEQGQNAQAESLMKQRLALAKESGDADRMMDAEEALQILYEKMGQR</sequence>
<keyword evidence="1" id="KW-0732">Signal</keyword>
<dbReference type="EMBL" id="BRLH01000002">
    <property type="protein sequence ID" value="GKX55149.1"/>
    <property type="molecule type" value="Genomic_DNA"/>
</dbReference>
<name>A0AAV5N0I1_9GAMM</name>
<accession>A0AAV5N0I1</accession>
<comment type="caution">
    <text evidence="2">The sequence shown here is derived from an EMBL/GenBank/DDBJ whole genome shotgun (WGS) entry which is preliminary data.</text>
</comment>
<dbReference type="Gene3D" id="1.25.40.10">
    <property type="entry name" value="Tetratricopeptide repeat domain"/>
    <property type="match status" value="2"/>
</dbReference>
<feature type="chain" id="PRO_5043775299" description="Tetratricopeptide repeat protein" evidence="1">
    <location>
        <begin position="24"/>
        <end position="292"/>
    </location>
</feature>
<evidence type="ECO:0008006" key="4">
    <source>
        <dbReference type="Google" id="ProtNLM"/>
    </source>
</evidence>
<dbReference type="Proteomes" id="UP001058124">
    <property type="component" value="Unassembled WGS sequence"/>
</dbReference>
<evidence type="ECO:0000256" key="1">
    <source>
        <dbReference type="SAM" id="SignalP"/>
    </source>
</evidence>